<feature type="region of interest" description="Disordered" evidence="2">
    <location>
        <begin position="238"/>
        <end position="282"/>
    </location>
</feature>
<evidence type="ECO:0000313" key="4">
    <source>
        <dbReference type="EMBL" id="EOD48952.1"/>
    </source>
</evidence>
<dbReference type="PANTHER" id="PTHR23065">
    <property type="entry name" value="PROLINE-SERINE-THREONINE PHOSPHATASE INTERACTING PROTEIN 1"/>
    <property type="match status" value="1"/>
</dbReference>
<dbReference type="SUPFAM" id="SSF103657">
    <property type="entry name" value="BAR/IMD domain-like"/>
    <property type="match status" value="1"/>
</dbReference>
<dbReference type="GO" id="GO:0005886">
    <property type="term" value="C:plasma membrane"/>
    <property type="evidence" value="ECO:0007669"/>
    <property type="project" value="TreeGrafter"/>
</dbReference>
<gene>
    <name evidence="4" type="ORF">UCRNP2_4260</name>
</gene>
<reference evidence="5" key="1">
    <citation type="journal article" date="2013" name="Genome Announc.">
        <title>Draft genome sequence of Neofusicoccum parvum isolate UCR-NP2, a fungal vascular pathogen associated with grapevine cankers.</title>
        <authorList>
            <person name="Blanco-Ulate B."/>
            <person name="Rolshausen P."/>
            <person name="Cantu D."/>
        </authorList>
    </citation>
    <scope>NUCLEOTIDE SEQUENCE [LARGE SCALE GENOMIC DNA]</scope>
    <source>
        <strain evidence="5">UCR-NP2</strain>
    </source>
</reference>
<evidence type="ECO:0000259" key="3">
    <source>
        <dbReference type="PROSITE" id="PS51072"/>
    </source>
</evidence>
<dbReference type="AlphaFoldDB" id="R1EN39"/>
<dbReference type="FunFam" id="1.20.1270.60:FF:000102">
    <property type="entry name" value="WGS project CABT00000000 data, contig 2.23"/>
    <property type="match status" value="1"/>
</dbReference>
<evidence type="ECO:0000313" key="5">
    <source>
        <dbReference type="Proteomes" id="UP000013521"/>
    </source>
</evidence>
<feature type="compositionally biased region" description="Polar residues" evidence="2">
    <location>
        <begin position="249"/>
        <end position="259"/>
    </location>
</feature>
<dbReference type="InterPro" id="IPR018808">
    <property type="entry name" value="Muniscin_C"/>
</dbReference>
<dbReference type="InterPro" id="IPR001060">
    <property type="entry name" value="FCH_dom"/>
</dbReference>
<protein>
    <submittedName>
        <fullName evidence="4">Putative fes cip4 domain protein</fullName>
    </submittedName>
</protein>
<dbReference type="EMBL" id="KB916120">
    <property type="protein sequence ID" value="EOD48952.1"/>
    <property type="molecule type" value="Genomic_DNA"/>
</dbReference>
<dbReference type="InterPro" id="IPR028565">
    <property type="entry name" value="MHD"/>
</dbReference>
<dbReference type="SMART" id="SM00055">
    <property type="entry name" value="FCH"/>
    <property type="match status" value="1"/>
</dbReference>
<dbReference type="GO" id="GO:0006897">
    <property type="term" value="P:endocytosis"/>
    <property type="evidence" value="ECO:0007669"/>
    <property type="project" value="UniProtKB-KW"/>
</dbReference>
<dbReference type="GO" id="GO:0032185">
    <property type="term" value="P:septin cytoskeleton organization"/>
    <property type="evidence" value="ECO:0007669"/>
    <property type="project" value="TreeGrafter"/>
</dbReference>
<name>R1EN39_BOTPV</name>
<evidence type="ECO:0000256" key="2">
    <source>
        <dbReference type="SAM" id="MobiDB-lite"/>
    </source>
</evidence>
<keyword evidence="1" id="KW-0254">Endocytosis</keyword>
<dbReference type="OMA" id="ANYHSEM"/>
<dbReference type="Pfam" id="PF10291">
    <property type="entry name" value="muHD"/>
    <property type="match status" value="1"/>
</dbReference>
<accession>R1EN39</accession>
<dbReference type="KEGG" id="npa:UCRNP2_4260"/>
<organism evidence="4 5">
    <name type="scientific">Botryosphaeria parva (strain UCR-NP2)</name>
    <name type="common">Grapevine canker fungus</name>
    <name type="synonym">Neofusicoccum parvum</name>
    <dbReference type="NCBI Taxonomy" id="1287680"/>
    <lineage>
        <taxon>Eukaryota</taxon>
        <taxon>Fungi</taxon>
        <taxon>Dikarya</taxon>
        <taxon>Ascomycota</taxon>
        <taxon>Pezizomycotina</taxon>
        <taxon>Dothideomycetes</taxon>
        <taxon>Dothideomycetes incertae sedis</taxon>
        <taxon>Botryosphaeriales</taxon>
        <taxon>Botryosphaeriaceae</taxon>
        <taxon>Neofusicoccum</taxon>
    </lineage>
</organism>
<dbReference type="Proteomes" id="UP000013521">
    <property type="component" value="Unassembled WGS sequence"/>
</dbReference>
<dbReference type="CDD" id="cd07650">
    <property type="entry name" value="F-BAR_Syp1p_like"/>
    <property type="match status" value="1"/>
</dbReference>
<dbReference type="HOGENOM" id="CLU_011037_0_0_1"/>
<dbReference type="GO" id="GO:0030139">
    <property type="term" value="C:endocytic vesicle"/>
    <property type="evidence" value="ECO:0007669"/>
    <property type="project" value="TreeGrafter"/>
</dbReference>
<dbReference type="CDD" id="cd09264">
    <property type="entry name" value="AP_Syp1_MHD"/>
    <property type="match status" value="1"/>
</dbReference>
<dbReference type="InterPro" id="IPR027267">
    <property type="entry name" value="AH/BAR_dom_sf"/>
</dbReference>
<feature type="domain" description="MHD" evidence="3">
    <location>
        <begin position="341"/>
        <end position="600"/>
    </location>
</feature>
<dbReference type="PROSITE" id="PS51072">
    <property type="entry name" value="MHD"/>
    <property type="match status" value="1"/>
</dbReference>
<evidence type="ECO:0000256" key="1">
    <source>
        <dbReference type="ARBA" id="ARBA00022583"/>
    </source>
</evidence>
<sequence length="618" mass="67318">MELSRKDYPQMLESLQPTQAVAVFNERVKHITKVNADIADFLQERRRLEDAYAQGLRKLAARQLPDGGADLGVFALPWQRIIGATESLAESHHSLAQKLESDVERPLREFEKSDREMQAMSTISGNMAHMAKEIETAQKRADKLKDKGAKAPAGKVATASTDVENANQQWGSQAPFIFEKLQAVDESRINHLRDALTQFQTLELDQIDRTRGPAEQCLSVILDVQTADEVKTFALKTTSGKPKLETQRGRNQAQASSSLTPTMQPPPTPDDGSSQRSGSEYGTLCPDFISRQKIIEPQFGSCPQKDAEGYTVPAASAMSDLFSQAEAEAAAHTIRHPDLHEPGLNSSIVETVSTWFEHGNVTRAVVIGELALAYNPPDLSAPFGNETIRLENFPVLEKVAPNPTFVDQVPDKAGDYTVNLSSITRTQVAFKYQVHLDESNIASFAPIALTPAWKVEPSQTSVILTYTLNPSFRLAPGRTSITLSNVILVIHLDPTGSKSSHCQSKPVGTFSKDKSLIYWRLGDVTLSADQPGQQLRARFYTEAEAKPGNIEARWEISGDNASGHGSGLGVSQMVQAGDSADAEADPFADESAAPATPSIAWKDVPIVKKISNGTYTAV</sequence>
<dbReference type="GO" id="GO:0032153">
    <property type="term" value="C:cell division site"/>
    <property type="evidence" value="ECO:0007669"/>
    <property type="project" value="TreeGrafter"/>
</dbReference>
<feature type="compositionally biased region" description="Polar residues" evidence="2">
    <location>
        <begin position="271"/>
        <end position="280"/>
    </location>
</feature>
<dbReference type="Pfam" id="PF00611">
    <property type="entry name" value="FCH"/>
    <property type="match status" value="1"/>
</dbReference>
<dbReference type="InterPro" id="IPR049609">
    <property type="entry name" value="Syp1-like_MHD"/>
</dbReference>
<dbReference type="eggNOG" id="ENOG502QQAW">
    <property type="taxonomic scope" value="Eukaryota"/>
</dbReference>
<proteinExistence type="predicted"/>
<dbReference type="STRING" id="1287680.R1EN39"/>
<dbReference type="OrthoDB" id="331602at2759"/>
<dbReference type="Gene3D" id="1.20.1270.60">
    <property type="entry name" value="Arfaptin homology (AH) domain/BAR domain"/>
    <property type="match status" value="1"/>
</dbReference>
<dbReference type="PANTHER" id="PTHR23065:SF54">
    <property type="entry name" value="SUPPRESSOR OF YEAST PROFILIN DELETION"/>
    <property type="match status" value="1"/>
</dbReference>